<feature type="compositionally biased region" description="Polar residues" evidence="3">
    <location>
        <begin position="1904"/>
        <end position="1914"/>
    </location>
</feature>
<keyword evidence="7" id="KW-1185">Reference proteome</keyword>
<evidence type="ECO:0000256" key="3">
    <source>
        <dbReference type="SAM" id="MobiDB-lite"/>
    </source>
</evidence>
<feature type="compositionally biased region" description="Basic and acidic residues" evidence="3">
    <location>
        <begin position="1429"/>
        <end position="1444"/>
    </location>
</feature>
<feature type="compositionally biased region" description="Basic and acidic residues" evidence="3">
    <location>
        <begin position="1855"/>
        <end position="1879"/>
    </location>
</feature>
<evidence type="ECO:0000259" key="4">
    <source>
        <dbReference type="Pfam" id="PF13934"/>
    </source>
</evidence>
<feature type="compositionally biased region" description="Basic and acidic residues" evidence="3">
    <location>
        <begin position="1644"/>
        <end position="1678"/>
    </location>
</feature>
<dbReference type="GO" id="GO:0005634">
    <property type="term" value="C:nucleus"/>
    <property type="evidence" value="ECO:0007669"/>
    <property type="project" value="UniProtKB-SubCell"/>
</dbReference>
<feature type="compositionally biased region" description="Acidic residues" evidence="3">
    <location>
        <begin position="1963"/>
        <end position="1972"/>
    </location>
</feature>
<feature type="region of interest" description="Disordered" evidence="3">
    <location>
        <begin position="1322"/>
        <end position="1362"/>
    </location>
</feature>
<feature type="compositionally biased region" description="Basic and acidic residues" evidence="3">
    <location>
        <begin position="1694"/>
        <end position="1728"/>
    </location>
</feature>
<feature type="compositionally biased region" description="Polar residues" evidence="3">
    <location>
        <begin position="1921"/>
        <end position="1932"/>
    </location>
</feature>
<feature type="compositionally biased region" description="Basic and acidic residues" evidence="3">
    <location>
        <begin position="2263"/>
        <end position="2278"/>
    </location>
</feature>
<feature type="compositionally biased region" description="Basic and acidic residues" evidence="3">
    <location>
        <begin position="1737"/>
        <end position="1756"/>
    </location>
</feature>
<comment type="subcellular location">
    <subcellularLocation>
        <location evidence="1">Nucleus</location>
    </subcellularLocation>
</comment>
<dbReference type="InterPro" id="IPR025151">
    <property type="entry name" value="ELYS_dom"/>
</dbReference>
<feature type="compositionally biased region" description="Basic residues" evidence="3">
    <location>
        <begin position="2357"/>
        <end position="2367"/>
    </location>
</feature>
<feature type="compositionally biased region" description="Low complexity" evidence="3">
    <location>
        <begin position="1532"/>
        <end position="1569"/>
    </location>
</feature>
<gene>
    <name evidence="6" type="ORF">RRG08_020881</name>
</gene>
<feature type="domain" description="ELYS beta-propeller" evidence="5">
    <location>
        <begin position="33"/>
        <end position="503"/>
    </location>
</feature>
<keyword evidence="2" id="KW-0539">Nucleus</keyword>
<dbReference type="InterPro" id="IPR032040">
    <property type="entry name" value="ELYS-bb"/>
</dbReference>
<feature type="compositionally biased region" description="Polar residues" evidence="3">
    <location>
        <begin position="2232"/>
        <end position="2246"/>
    </location>
</feature>
<organism evidence="6 7">
    <name type="scientific">Elysia crispata</name>
    <name type="common">lettuce slug</name>
    <dbReference type="NCBI Taxonomy" id="231223"/>
    <lineage>
        <taxon>Eukaryota</taxon>
        <taxon>Metazoa</taxon>
        <taxon>Spiralia</taxon>
        <taxon>Lophotrochozoa</taxon>
        <taxon>Mollusca</taxon>
        <taxon>Gastropoda</taxon>
        <taxon>Heterobranchia</taxon>
        <taxon>Euthyneura</taxon>
        <taxon>Panpulmonata</taxon>
        <taxon>Sacoglossa</taxon>
        <taxon>Placobranchoidea</taxon>
        <taxon>Plakobranchidae</taxon>
        <taxon>Elysia</taxon>
    </lineage>
</organism>
<evidence type="ECO:0000313" key="7">
    <source>
        <dbReference type="Proteomes" id="UP001283361"/>
    </source>
</evidence>
<feature type="compositionally biased region" description="Basic and acidic residues" evidence="3">
    <location>
        <begin position="1763"/>
        <end position="1775"/>
    </location>
</feature>
<sequence length="2429" mass="272178">MKLQLKPQIHSVSKRVGPAATCAGLSKDGHVRWVYENAYLEVSCPATNGILASWRFGKELQDKETCVTAVTDVYTQAGLLLIVATSNISDCGTLHVFSVKLRRVVHVIEIPNRISALEVIFENETEDVSPWIISKHLQFFSGLLAVGTDGGFIYLVDLCLDEMDMSIASEATPKKLMIITPRIVDPLQKKEQARTYDKHLALMLDDQCHKQEQFYYRRQDDTVQKVFEEDAVWVSSLKYMAQAGTLAIGFNFGCFQLWRLYNPVLDYSSRYNPDNTVVTHFLSQEPENDPRNFVYLWVVYDNASEDSTSNICLYQLSFTKKDAYANFGIFYDELESVCPRLDHNLTVDPYSVQPSGTIRSTMINCYTLQNPLYTAPAILSDSFDDGFHGNDSSLSIFVWRADSTQGGRGSAASSYWLSIFDINRWYHAQMPHSMRCHGASLQVCSFWAVYDLDDVVSCLPSQALLNVEVNGKKVLRFINNTPVPPEEHSYPSALQLPDVCFVMADGAVQTQCHGWQKSLLREMVVNGAEYLVQPADFYHQCLRARLLPQSFEESKTRSTSYQRKMLLNMALEQGLAPALIPQCVRLWEEEGFVEQGCTLSLLLNWAWESVITLKTSFDKSCSLLYDWSGVHLDQRTDQQISQLSQALSHIRHIFNFFTIQAPPTTERGQFELELRQEVLNVLLQHCEVVRWSISSSLLPEIDEVSELSRGLFAFPASELGQAYKRRRAELSTMTGSIDGMSLLLIDSLVECQGPYIRQVWENLGGDGTYPPPSMQAMMNMYLIEEVSLEVKNAIMLYFLQNVAMLDPTPEREAAVASFIQRFMLSPSTVHQVQGLWFIDHSDFEEGVRHLVNANVHQDLCHGMRPAAVVNTLLAQGQGRLASCYMHSKPALGGSAQEQQLYISVLLDNRQVSQALEILRGCGEEKLGARLMEHLLKECQSNKLLGLLLQLNLNEWEESSLEAHLRGRPEAHALEPLLLYYLHRSRFLQAFRLNQEMNAQDKLVASLASQERSVTRNRLMDAYLKVLPEVTRRMLTEKQTAHAAATSARRIQVDQPKPLSTVVRQADFQGMSQAKFIMAVIDKVNEATHLLMEEEEEELESNTAKDGFEELLDFDMPFLQTPRTPQRTPSKRKSEAIFRGTEISPLAAPSPSQSARKMLSVIRAAESQEEKDSLKKLAEECLQVLQTPVRDHKRKSLSPGLSSLTPAMKTPQSILKVRRLSKTLPGSREKLSSRRHSGSRAMRLGTSKSDTSHNASHGPATPTTPPSASEKQTTITLASASATPKQLRFTGISPSPTPSPSMAHLSISLETEKSTEVEQDVTPAVSPPSAYQISSDSISQEIEKSEVEKEPLSPKGEEHDMEVVPMEDVGVSPNAYNVDDAIECVHADKLGQDDLPSFEEGPDDRYSDKLKVLVRPDLQSPWKHGSPDPGDAHMDVDVRLHKASDESPSSSSSPVLARIEERPDKSLVQQRLSSEQVSIMQTSEKLITSFSGDVLSSSSVYKEVLMESTTLDHKEPTKTVADLALFLAPLSPAPLSQRKSPSLSPKTPPKSTAPSLPPIEIETSPSPSASKLESPPATPPSSKRAKLMVSKGDDTAELLEVKIQRSRASPGEDRETRRRKTPERKAAALRKTIEESAVDISAVSDKMETRRTKTPERRSPGRQQKMSEESIRKTPERRSPSRKVKVQDTGLEELSIEKDLSDRIESRRTKTPERKSPARQLKLGEESARRSPSTKVRKPSDDRDTGLEEPSDGRDSSPVRTRAKTPERKSPSRILDKISQQETSMAAVDVCSTEATQDGERHVDRFGPAETFIENLQEPQPETSLEVPIRRRSTRLNTPDRSVVEVAGAKTFRGSKQRDTTPSRQDKESESSSKEEKFSSAEEVLNAVTEPDISQEVSVRRRSTRLNTPDRSVSETARARSATPTRVGKQQNKQGDKSPSKEDETVTVSRKSSRKNQTDKQLTDETEMTEEDPMQPLRKNKKSDESLAAENEKDPPSLRKSGRQSKTPDRFLSLDVETHRASTHKTKIQDQPAKEDESEPIQIRKSRRETKTPLKAIAEAEDSKASGLRRSKRQSKTPENVLEEDSDKDESVIERQEGHNLRRSKRQSKTPDRQAARSSVEPLTPTRRSRRQHKTPEVLNTDEIEPVPASSPSGSPKRRAREAFPEPATPPKMSSKKSESEKEQSTTVSPSRSARRSPGRKVLMTVEEDAEEFSQTSTRRSARKAKSPERLNTEQIQPVSPQDSPIRSKSLHFPSEVSAQLEDQTDKPLESDVISDKNMQDQSDIGEEQTATIRSVKDPVRSFLFSPPVTHLRRSKDSQPDTGTLTEVAPGTANQKHHFVFSNPSIASPPKEENKQPAKNKRPKKLRKLYNEDEVSLLSPIPTPVGRRKVPKRQVSGTQRAAALFLNRSKQTPTQRRRLVPSIKVSPKPK</sequence>
<dbReference type="EMBL" id="JAWDGP010007534">
    <property type="protein sequence ID" value="KAK3714625.1"/>
    <property type="molecule type" value="Genomic_DNA"/>
</dbReference>
<dbReference type="Proteomes" id="UP001283361">
    <property type="component" value="Unassembled WGS sequence"/>
</dbReference>
<feature type="region of interest" description="Disordered" evidence="3">
    <location>
        <begin position="1388"/>
        <end position="1477"/>
    </location>
</feature>
<feature type="compositionally biased region" description="Polar residues" evidence="3">
    <location>
        <begin position="1466"/>
        <end position="1477"/>
    </location>
</feature>
<feature type="compositionally biased region" description="Basic and acidic residues" evidence="3">
    <location>
        <begin position="2088"/>
        <end position="2099"/>
    </location>
</feature>
<name>A0AAE1CMH6_9GAST</name>
<feature type="compositionally biased region" description="Low complexity" evidence="3">
    <location>
        <begin position="1254"/>
        <end position="1268"/>
    </location>
</feature>
<feature type="region of interest" description="Disordered" evidence="3">
    <location>
        <begin position="1532"/>
        <end position="2429"/>
    </location>
</feature>
<feature type="region of interest" description="Disordered" evidence="3">
    <location>
        <begin position="1188"/>
        <end position="1302"/>
    </location>
</feature>
<proteinExistence type="predicted"/>
<dbReference type="Pfam" id="PF16687">
    <property type="entry name" value="ELYS-bb"/>
    <property type="match status" value="1"/>
</dbReference>
<feature type="region of interest" description="Disordered" evidence="3">
    <location>
        <begin position="1118"/>
        <end position="1153"/>
    </location>
</feature>
<protein>
    <recommendedName>
        <fullName evidence="8">Protein ELYS</fullName>
    </recommendedName>
</protein>
<evidence type="ECO:0000259" key="5">
    <source>
        <dbReference type="Pfam" id="PF16687"/>
    </source>
</evidence>
<comment type="caution">
    <text evidence="6">The sequence shown here is derived from an EMBL/GenBank/DDBJ whole genome shotgun (WGS) entry which is preliminary data.</text>
</comment>
<accession>A0AAE1CMH6</accession>
<evidence type="ECO:0008006" key="8">
    <source>
        <dbReference type="Google" id="ProtNLM"/>
    </source>
</evidence>
<feature type="domain" description="ELYS-like" evidence="4">
    <location>
        <begin position="743"/>
        <end position="965"/>
    </location>
</feature>
<evidence type="ECO:0000256" key="2">
    <source>
        <dbReference type="ARBA" id="ARBA00023242"/>
    </source>
</evidence>
<feature type="compositionally biased region" description="Basic and acidic residues" evidence="3">
    <location>
        <begin position="1622"/>
        <end position="1633"/>
    </location>
</feature>
<feature type="compositionally biased region" description="Polar residues" evidence="3">
    <location>
        <begin position="1269"/>
        <end position="1283"/>
    </location>
</feature>
<feature type="compositionally biased region" description="Basic and acidic residues" evidence="3">
    <location>
        <begin position="1797"/>
        <end position="1806"/>
    </location>
</feature>
<feature type="compositionally biased region" description="Basic and acidic residues" evidence="3">
    <location>
        <begin position="1590"/>
        <end position="1602"/>
    </location>
</feature>
<evidence type="ECO:0000256" key="1">
    <source>
        <dbReference type="ARBA" id="ARBA00004123"/>
    </source>
</evidence>
<evidence type="ECO:0000313" key="6">
    <source>
        <dbReference type="EMBL" id="KAK3714625.1"/>
    </source>
</evidence>
<dbReference type="PANTHER" id="PTHR21583">
    <property type="entry name" value="ELYS PROTEIN"/>
    <property type="match status" value="1"/>
</dbReference>
<feature type="compositionally biased region" description="Basic and acidic residues" evidence="3">
    <location>
        <begin position="1340"/>
        <end position="1361"/>
    </location>
</feature>
<dbReference type="InterPro" id="IPR052620">
    <property type="entry name" value="ELYS/MEL-28_NucAsmblyFactor"/>
</dbReference>
<feature type="compositionally biased region" description="Low complexity" evidence="3">
    <location>
        <begin position="1143"/>
        <end position="1153"/>
    </location>
</feature>
<feature type="compositionally biased region" description="Basic and acidic residues" evidence="3">
    <location>
        <begin position="1933"/>
        <end position="1943"/>
    </location>
</feature>
<dbReference type="Pfam" id="PF13934">
    <property type="entry name" value="ELYS"/>
    <property type="match status" value="1"/>
</dbReference>
<feature type="compositionally biased region" description="Basic and acidic residues" evidence="3">
    <location>
        <begin position="1981"/>
        <end position="1996"/>
    </location>
</feature>
<feature type="compositionally biased region" description="Polar residues" evidence="3">
    <location>
        <begin position="1198"/>
        <end position="1212"/>
    </location>
</feature>
<reference evidence="6" key="1">
    <citation type="journal article" date="2023" name="G3 (Bethesda)">
        <title>A reference genome for the long-term kleptoplast-retaining sea slug Elysia crispata morphotype clarki.</title>
        <authorList>
            <person name="Eastman K.E."/>
            <person name="Pendleton A.L."/>
            <person name="Shaikh M.A."/>
            <person name="Suttiyut T."/>
            <person name="Ogas R."/>
            <person name="Tomko P."/>
            <person name="Gavelis G."/>
            <person name="Widhalm J.R."/>
            <person name="Wisecaver J.H."/>
        </authorList>
    </citation>
    <scope>NUCLEOTIDE SEQUENCE</scope>
    <source>
        <strain evidence="6">ECLA1</strain>
    </source>
</reference>
<dbReference type="PANTHER" id="PTHR21583:SF8">
    <property type="entry name" value="PROTEIN ELYS"/>
    <property type="match status" value="1"/>
</dbReference>